<evidence type="ECO:0000259" key="2">
    <source>
        <dbReference type="PROSITE" id="PS50238"/>
    </source>
</evidence>
<dbReference type="Pfam" id="PF00620">
    <property type="entry name" value="RhoGAP"/>
    <property type="match status" value="1"/>
</dbReference>
<keyword evidence="4" id="KW-1185">Reference proteome</keyword>
<dbReference type="EMBL" id="CAJFCW020000005">
    <property type="protein sequence ID" value="CAG9116921.1"/>
    <property type="molecule type" value="Genomic_DNA"/>
</dbReference>
<dbReference type="PROSITE" id="PS50238">
    <property type="entry name" value="RHOGAP"/>
    <property type="match status" value="1"/>
</dbReference>
<accession>A0A811L6V3</accession>
<dbReference type="GO" id="GO:0005096">
    <property type="term" value="F:GTPase activator activity"/>
    <property type="evidence" value="ECO:0007669"/>
    <property type="project" value="TreeGrafter"/>
</dbReference>
<dbReference type="Gene3D" id="1.10.555.10">
    <property type="entry name" value="Rho GTPase activation protein"/>
    <property type="match status" value="1"/>
</dbReference>
<dbReference type="Proteomes" id="UP000614601">
    <property type="component" value="Unassembled WGS sequence"/>
</dbReference>
<feature type="compositionally biased region" description="Polar residues" evidence="1">
    <location>
        <begin position="417"/>
        <end position="431"/>
    </location>
</feature>
<feature type="region of interest" description="Disordered" evidence="1">
    <location>
        <begin position="276"/>
        <end position="382"/>
    </location>
</feature>
<feature type="compositionally biased region" description="Polar residues" evidence="1">
    <location>
        <begin position="349"/>
        <end position="382"/>
    </location>
</feature>
<dbReference type="AlphaFoldDB" id="A0A811L6V3"/>
<dbReference type="Proteomes" id="UP000783686">
    <property type="component" value="Unassembled WGS sequence"/>
</dbReference>
<comment type="caution">
    <text evidence="3">The sequence shown here is derived from an EMBL/GenBank/DDBJ whole genome shotgun (WGS) entry which is preliminary data.</text>
</comment>
<proteinExistence type="predicted"/>
<sequence length="804" mass="91706">MQNNSPIRLDELNLTEVPLPTENERCERVRVPEFLVKAFAFIKENGGRRTEGIFRRNGNNQRVENATVAFYGGDIPDDCTAIDVAILIKRFIKRIQHGLLQGKEARIYEFSIDNQGQMFEKPAAIFTFIKTLPSLNQCTLAYLMYSLKRISDYESENKMSVANLATCISQSLFVNTDFSMTPGENNDYVKHAVGVVNRLVAYMINHYTEILKPPMKLTNGETRKNTLPRGTSGNNIKRSCNAIKYEYPADLEQYQPPTTTPTPSTAFKSTIKYAYPGELPPKPTSASMPNVDRIGERDPKKTGSNTMKYDYSADLPPCPPTTRPPSNPERIGERDLKKTASKKRRNSVTKRLTNLTRLFTGSRRPSVNNDEPADNTLSRNNSSCSELKLKKLGIQRSVSVKAPYLKVPSMDRHQDIQRQSSMTYVSNQNGVDSEAEEAWKPDSGRKIRTPRKDSEGDRLDLATRSDERSCRSKERNVRSDERNVRSDERNIKSDERTTRSDERTARSDERRSRRDHEYQRSDGQYSPKTSGRRLFESQRSMENQLDSHQNMHASRSQLEFDAANQTEIGQKTRENDRARYDEQRHDEQRHDGNRGQNDGHRGQQDVHRGLNDEQAQYGAQTGQYDDQNQLHEALGQNNENYLRNNQISAQNPPPPQLIEAAKAENDKENLLHEFTNAEMKERKKPLIKPRRKTTQLENLKRNQPNTLNSGLKDGRKAIQRRNTLNNRNELSLESGALVPKNTLSKLLKRKKSQVAPHQVNSSVVRQLGADPVLVPLGLHERTSASVNQQAKVSDLIKKFDNTVR</sequence>
<dbReference type="EMBL" id="CAJFDH010000005">
    <property type="protein sequence ID" value="CAD5222861.1"/>
    <property type="molecule type" value="Genomic_DNA"/>
</dbReference>
<dbReference type="OrthoDB" id="29546at2759"/>
<evidence type="ECO:0000313" key="3">
    <source>
        <dbReference type="EMBL" id="CAD5222861.1"/>
    </source>
</evidence>
<dbReference type="GO" id="GO:0007264">
    <property type="term" value="P:small GTPase-mediated signal transduction"/>
    <property type="evidence" value="ECO:0007669"/>
    <property type="project" value="TreeGrafter"/>
</dbReference>
<evidence type="ECO:0000256" key="1">
    <source>
        <dbReference type="SAM" id="MobiDB-lite"/>
    </source>
</evidence>
<reference evidence="3" key="1">
    <citation type="submission" date="2020-09" db="EMBL/GenBank/DDBJ databases">
        <authorList>
            <person name="Kikuchi T."/>
        </authorList>
    </citation>
    <scope>NUCLEOTIDE SEQUENCE</scope>
    <source>
        <strain evidence="3">SH1</strain>
    </source>
</reference>
<gene>
    <name evidence="3" type="ORF">BOKJ2_LOCUS9855</name>
</gene>
<dbReference type="InterPro" id="IPR000198">
    <property type="entry name" value="RhoGAP_dom"/>
</dbReference>
<feature type="domain" description="Rho-GAP" evidence="2">
    <location>
        <begin position="17"/>
        <end position="211"/>
    </location>
</feature>
<dbReference type="PANTHER" id="PTHR45808:SF2">
    <property type="entry name" value="RHO GTPASE-ACTIVATING PROTEIN 68F"/>
    <property type="match status" value="1"/>
</dbReference>
<feature type="compositionally biased region" description="Polar residues" evidence="1">
    <location>
        <begin position="559"/>
        <end position="569"/>
    </location>
</feature>
<evidence type="ECO:0000313" key="4">
    <source>
        <dbReference type="Proteomes" id="UP000614601"/>
    </source>
</evidence>
<dbReference type="SMART" id="SM00324">
    <property type="entry name" value="RhoGAP"/>
    <property type="match status" value="1"/>
</dbReference>
<dbReference type="PANTHER" id="PTHR45808">
    <property type="entry name" value="RHO GTPASE-ACTIVATING PROTEIN 68F"/>
    <property type="match status" value="1"/>
</dbReference>
<feature type="compositionally biased region" description="Basic and acidic residues" evidence="1">
    <location>
        <begin position="437"/>
        <end position="520"/>
    </location>
</feature>
<feature type="region of interest" description="Disordered" evidence="1">
    <location>
        <begin position="559"/>
        <end position="605"/>
    </location>
</feature>
<feature type="compositionally biased region" description="Basic residues" evidence="1">
    <location>
        <begin position="339"/>
        <end position="348"/>
    </location>
</feature>
<feature type="region of interest" description="Disordered" evidence="1">
    <location>
        <begin position="405"/>
        <end position="533"/>
    </location>
</feature>
<name>A0A811L6V3_9BILA</name>
<feature type="compositionally biased region" description="Basic and acidic residues" evidence="1">
    <location>
        <begin position="570"/>
        <end position="605"/>
    </location>
</feature>
<dbReference type="SUPFAM" id="SSF48350">
    <property type="entry name" value="GTPase activation domain, GAP"/>
    <property type="match status" value="1"/>
</dbReference>
<dbReference type="GO" id="GO:0005737">
    <property type="term" value="C:cytoplasm"/>
    <property type="evidence" value="ECO:0007669"/>
    <property type="project" value="TreeGrafter"/>
</dbReference>
<protein>
    <recommendedName>
        <fullName evidence="2">Rho-GAP domain-containing protein</fullName>
    </recommendedName>
</protein>
<dbReference type="CDD" id="cd00159">
    <property type="entry name" value="RhoGAP"/>
    <property type="match status" value="1"/>
</dbReference>
<feature type="compositionally biased region" description="Pro residues" evidence="1">
    <location>
        <begin position="316"/>
        <end position="327"/>
    </location>
</feature>
<organism evidence="3 4">
    <name type="scientific">Bursaphelenchus okinawaensis</name>
    <dbReference type="NCBI Taxonomy" id="465554"/>
    <lineage>
        <taxon>Eukaryota</taxon>
        <taxon>Metazoa</taxon>
        <taxon>Ecdysozoa</taxon>
        <taxon>Nematoda</taxon>
        <taxon>Chromadorea</taxon>
        <taxon>Rhabditida</taxon>
        <taxon>Tylenchina</taxon>
        <taxon>Tylenchomorpha</taxon>
        <taxon>Aphelenchoidea</taxon>
        <taxon>Aphelenchoididae</taxon>
        <taxon>Bursaphelenchus</taxon>
    </lineage>
</organism>
<dbReference type="InterPro" id="IPR008936">
    <property type="entry name" value="Rho_GTPase_activation_prot"/>
</dbReference>